<dbReference type="Proteomes" id="UP000324222">
    <property type="component" value="Unassembled WGS sequence"/>
</dbReference>
<protein>
    <submittedName>
        <fullName evidence="2">Uncharacterized protein</fullName>
    </submittedName>
</protein>
<sequence length="208" mass="22605">MAEVLRWVKNGLCADLPCVMLSENCCLQVIIKQGLRGATQRQRATYLLSLHGVQEVPGPPSGGGGEERAITTRPPGKPKLSGHEFLPDSKENAATTTSLLAILPDDVVPRLEESNLQGKPGLTQPNQEKGELHHWMKDDTSMEKEGLRVERMSSQELIRGREEVVGLRTRVEVVAAVEKLAGMQNVGVSSQRLGTQGHDGAHGLPPPW</sequence>
<keyword evidence="3" id="KW-1185">Reference proteome</keyword>
<feature type="region of interest" description="Disordered" evidence="1">
    <location>
        <begin position="53"/>
        <end position="87"/>
    </location>
</feature>
<name>A0A5B7FWK5_PORTR</name>
<evidence type="ECO:0000313" key="2">
    <source>
        <dbReference type="EMBL" id="MPC48684.1"/>
    </source>
</evidence>
<dbReference type="AlphaFoldDB" id="A0A5B7FWK5"/>
<reference evidence="2 3" key="1">
    <citation type="submission" date="2019-05" db="EMBL/GenBank/DDBJ databases">
        <title>Another draft genome of Portunus trituberculatus and its Hox gene families provides insights of decapod evolution.</title>
        <authorList>
            <person name="Jeong J.-H."/>
            <person name="Song I."/>
            <person name="Kim S."/>
            <person name="Choi T."/>
            <person name="Kim D."/>
            <person name="Ryu S."/>
            <person name="Kim W."/>
        </authorList>
    </citation>
    <scope>NUCLEOTIDE SEQUENCE [LARGE SCALE GENOMIC DNA]</scope>
    <source>
        <tissue evidence="2">Muscle</tissue>
    </source>
</reference>
<organism evidence="2 3">
    <name type="scientific">Portunus trituberculatus</name>
    <name type="common">Swimming crab</name>
    <name type="synonym">Neptunus trituberculatus</name>
    <dbReference type="NCBI Taxonomy" id="210409"/>
    <lineage>
        <taxon>Eukaryota</taxon>
        <taxon>Metazoa</taxon>
        <taxon>Ecdysozoa</taxon>
        <taxon>Arthropoda</taxon>
        <taxon>Crustacea</taxon>
        <taxon>Multicrustacea</taxon>
        <taxon>Malacostraca</taxon>
        <taxon>Eumalacostraca</taxon>
        <taxon>Eucarida</taxon>
        <taxon>Decapoda</taxon>
        <taxon>Pleocyemata</taxon>
        <taxon>Brachyura</taxon>
        <taxon>Eubrachyura</taxon>
        <taxon>Portunoidea</taxon>
        <taxon>Portunidae</taxon>
        <taxon>Portuninae</taxon>
        <taxon>Portunus</taxon>
    </lineage>
</organism>
<comment type="caution">
    <text evidence="2">The sequence shown here is derived from an EMBL/GenBank/DDBJ whole genome shotgun (WGS) entry which is preliminary data.</text>
</comment>
<gene>
    <name evidence="2" type="ORF">E2C01_042464</name>
</gene>
<dbReference type="EMBL" id="VSRR010008414">
    <property type="protein sequence ID" value="MPC48684.1"/>
    <property type="molecule type" value="Genomic_DNA"/>
</dbReference>
<accession>A0A5B7FWK5</accession>
<evidence type="ECO:0000313" key="3">
    <source>
        <dbReference type="Proteomes" id="UP000324222"/>
    </source>
</evidence>
<proteinExistence type="predicted"/>
<evidence type="ECO:0000256" key="1">
    <source>
        <dbReference type="SAM" id="MobiDB-lite"/>
    </source>
</evidence>